<evidence type="ECO:0000256" key="1">
    <source>
        <dbReference type="RuleBase" id="RU365099"/>
    </source>
</evidence>
<dbReference type="PANTHER" id="PTHR28055:SF1">
    <property type="entry name" value="ALTERED INHERITANCE OF MITOCHONDRIA PROTEIN 41, MITOCHONDRIAL"/>
    <property type="match status" value="1"/>
</dbReference>
<sequence>MSLFRTLRPRILSSFQPIVLRTFITSAPLRSDTPTSPILSRLRTDLKNAMRSKDTPRLNVLRALLAEITNASKTSKPIENDALLYGLLNKQIASSEKAVEEFANAKREDLVEKEQNQMNVLKGLKEEIPSLSREETDRIIASIVEVLKTEGNLNQGRVMKGVFEQLSGKVYDSKYVAEKVKELAKAES</sequence>
<dbReference type="Pfam" id="PF09424">
    <property type="entry name" value="YqeY"/>
    <property type="match status" value="1"/>
</dbReference>
<proteinExistence type="inferred from homology"/>
<comment type="similarity">
    <text evidence="1">Belongs to the AIM41 family.</text>
</comment>
<dbReference type="SUPFAM" id="SSF89095">
    <property type="entry name" value="GatB/YqeY motif"/>
    <property type="match status" value="1"/>
</dbReference>
<dbReference type="InterPro" id="IPR042184">
    <property type="entry name" value="YqeY/Aim41_N"/>
</dbReference>
<protein>
    <recommendedName>
        <fullName evidence="1">Altered inheritance of mitochondria protein 41</fullName>
    </recommendedName>
</protein>
<organism evidence="2 3">
    <name type="scientific">Dendryphion nanum</name>
    <dbReference type="NCBI Taxonomy" id="256645"/>
    <lineage>
        <taxon>Eukaryota</taxon>
        <taxon>Fungi</taxon>
        <taxon>Dikarya</taxon>
        <taxon>Ascomycota</taxon>
        <taxon>Pezizomycotina</taxon>
        <taxon>Dothideomycetes</taxon>
        <taxon>Pleosporomycetidae</taxon>
        <taxon>Pleosporales</taxon>
        <taxon>Torulaceae</taxon>
        <taxon>Dendryphion</taxon>
    </lineage>
</organism>
<dbReference type="Gene3D" id="1.10.10.410">
    <property type="match status" value="1"/>
</dbReference>
<dbReference type="GO" id="GO:0005739">
    <property type="term" value="C:mitochondrion"/>
    <property type="evidence" value="ECO:0007669"/>
    <property type="project" value="UniProtKB-SubCell"/>
</dbReference>
<dbReference type="InterPro" id="IPR019004">
    <property type="entry name" value="YqeY/Aim41"/>
</dbReference>
<dbReference type="AlphaFoldDB" id="A0A9P9DL35"/>
<dbReference type="Gene3D" id="1.10.1510.10">
    <property type="entry name" value="Uncharacterised protein YqeY/AIM41 PF09424, N-terminal domain"/>
    <property type="match status" value="1"/>
</dbReference>
<dbReference type="OrthoDB" id="538640at2759"/>
<keyword evidence="3" id="KW-1185">Reference proteome</keyword>
<dbReference type="EMBL" id="JAGMWT010000010">
    <property type="protein sequence ID" value="KAH7120942.1"/>
    <property type="molecule type" value="Genomic_DNA"/>
</dbReference>
<dbReference type="PANTHER" id="PTHR28055">
    <property type="entry name" value="ALTERED INHERITANCE OF MITOCHONDRIA PROTEIN 41, MITOCHONDRIAL"/>
    <property type="match status" value="1"/>
</dbReference>
<dbReference type="Proteomes" id="UP000700596">
    <property type="component" value="Unassembled WGS sequence"/>
</dbReference>
<comment type="caution">
    <text evidence="2">The sequence shown here is derived from an EMBL/GenBank/DDBJ whole genome shotgun (WGS) entry which is preliminary data.</text>
</comment>
<dbReference type="InterPro" id="IPR023168">
    <property type="entry name" value="GatB_Yqey_C_2"/>
</dbReference>
<name>A0A9P9DL35_9PLEO</name>
<evidence type="ECO:0000313" key="2">
    <source>
        <dbReference type="EMBL" id="KAH7120942.1"/>
    </source>
</evidence>
<reference evidence="2" key="1">
    <citation type="journal article" date="2021" name="Nat. Commun.">
        <title>Genetic determinants of endophytism in the Arabidopsis root mycobiome.</title>
        <authorList>
            <person name="Mesny F."/>
            <person name="Miyauchi S."/>
            <person name="Thiergart T."/>
            <person name="Pickel B."/>
            <person name="Atanasova L."/>
            <person name="Karlsson M."/>
            <person name="Huettel B."/>
            <person name="Barry K.W."/>
            <person name="Haridas S."/>
            <person name="Chen C."/>
            <person name="Bauer D."/>
            <person name="Andreopoulos W."/>
            <person name="Pangilinan J."/>
            <person name="LaButti K."/>
            <person name="Riley R."/>
            <person name="Lipzen A."/>
            <person name="Clum A."/>
            <person name="Drula E."/>
            <person name="Henrissat B."/>
            <person name="Kohler A."/>
            <person name="Grigoriev I.V."/>
            <person name="Martin F.M."/>
            <person name="Hacquard S."/>
        </authorList>
    </citation>
    <scope>NUCLEOTIDE SEQUENCE</scope>
    <source>
        <strain evidence="2">MPI-CAGE-CH-0243</strain>
    </source>
</reference>
<keyword evidence="1" id="KW-0496">Mitochondrion</keyword>
<comment type="subcellular location">
    <subcellularLocation>
        <location evidence="1">Mitochondrion</location>
    </subcellularLocation>
</comment>
<gene>
    <name evidence="1" type="primary">AIM41</name>
    <name evidence="2" type="ORF">B0J11DRAFT_532980</name>
</gene>
<evidence type="ECO:0000313" key="3">
    <source>
        <dbReference type="Proteomes" id="UP000700596"/>
    </source>
</evidence>
<dbReference type="GO" id="GO:0016884">
    <property type="term" value="F:carbon-nitrogen ligase activity, with glutamine as amido-N-donor"/>
    <property type="evidence" value="ECO:0007669"/>
    <property type="project" value="UniProtKB-UniRule"/>
</dbReference>
<accession>A0A9P9DL35</accession>
<dbReference type="InterPro" id="IPR003789">
    <property type="entry name" value="Asn/Gln_tRNA_amidoTrase-B-like"/>
</dbReference>